<keyword evidence="4 9" id="KW-0812">Transmembrane</keyword>
<evidence type="ECO:0000256" key="8">
    <source>
        <dbReference type="ARBA" id="ARBA00034651"/>
    </source>
</evidence>
<keyword evidence="7 11" id="KW-0472">Membrane</keyword>
<dbReference type="Proteomes" id="UP000030669">
    <property type="component" value="Unassembled WGS sequence"/>
</dbReference>
<dbReference type="GO" id="GO:0015254">
    <property type="term" value="F:glycerol channel activity"/>
    <property type="evidence" value="ECO:0007669"/>
    <property type="project" value="TreeGrafter"/>
</dbReference>
<evidence type="ECO:0000256" key="6">
    <source>
        <dbReference type="ARBA" id="ARBA00022989"/>
    </source>
</evidence>
<dbReference type="GeneID" id="19306229"/>
<protein>
    <submittedName>
        <fullName evidence="12">Aquaporin-like protein</fullName>
    </submittedName>
</protein>
<feature type="transmembrane region" description="Helical" evidence="11">
    <location>
        <begin position="95"/>
        <end position="113"/>
    </location>
</feature>
<evidence type="ECO:0000256" key="2">
    <source>
        <dbReference type="ARBA" id="ARBA00006175"/>
    </source>
</evidence>
<feature type="transmembrane region" description="Helical" evidence="11">
    <location>
        <begin position="20"/>
        <end position="38"/>
    </location>
</feature>
<evidence type="ECO:0000256" key="4">
    <source>
        <dbReference type="ARBA" id="ARBA00022692"/>
    </source>
</evidence>
<proteinExistence type="inferred from homology"/>
<dbReference type="EMBL" id="KB469304">
    <property type="protein sequence ID" value="EPQ53989.1"/>
    <property type="molecule type" value="Genomic_DNA"/>
</dbReference>
<evidence type="ECO:0000256" key="1">
    <source>
        <dbReference type="ARBA" id="ARBA00004141"/>
    </source>
</evidence>
<dbReference type="RefSeq" id="XP_007867195.1">
    <property type="nucleotide sequence ID" value="XM_007869004.1"/>
</dbReference>
<feature type="compositionally biased region" description="Gly residues" evidence="10">
    <location>
        <begin position="309"/>
        <end position="329"/>
    </location>
</feature>
<dbReference type="InterPro" id="IPR050363">
    <property type="entry name" value="MIP/Aquaporin"/>
</dbReference>
<comment type="subcellular location">
    <subcellularLocation>
        <location evidence="1">Membrane</location>
        <topology evidence="1">Multi-pass membrane protein</topology>
    </subcellularLocation>
</comment>
<evidence type="ECO:0000313" key="12">
    <source>
        <dbReference type="EMBL" id="EPQ53989.1"/>
    </source>
</evidence>
<keyword evidence="6 11" id="KW-1133">Transmembrane helix</keyword>
<dbReference type="GO" id="GO:0015250">
    <property type="term" value="F:water channel activity"/>
    <property type="evidence" value="ECO:0007669"/>
    <property type="project" value="TreeGrafter"/>
</dbReference>
<name>S7RMT6_GLOTA</name>
<accession>S7RMT6</accession>
<feature type="transmembrane region" description="Helical" evidence="11">
    <location>
        <begin position="213"/>
        <end position="229"/>
    </location>
</feature>
<organism evidence="12 13">
    <name type="scientific">Gloeophyllum trabeum (strain ATCC 11539 / FP-39264 / Madison 617)</name>
    <name type="common">Brown rot fungus</name>
    <dbReference type="NCBI Taxonomy" id="670483"/>
    <lineage>
        <taxon>Eukaryota</taxon>
        <taxon>Fungi</taxon>
        <taxon>Dikarya</taxon>
        <taxon>Basidiomycota</taxon>
        <taxon>Agaricomycotina</taxon>
        <taxon>Agaricomycetes</taxon>
        <taxon>Gloeophyllales</taxon>
        <taxon>Gloeophyllaceae</taxon>
        <taxon>Gloeophyllum</taxon>
    </lineage>
</organism>
<evidence type="ECO:0000256" key="7">
    <source>
        <dbReference type="ARBA" id="ARBA00023136"/>
    </source>
</evidence>
<dbReference type="InterPro" id="IPR000425">
    <property type="entry name" value="MIP"/>
</dbReference>
<dbReference type="HOGENOM" id="CLU_020019_9_0_1"/>
<comment type="similarity">
    <text evidence="2 9">Belongs to the MIP/aquaporin (TC 1.A.8) family.</text>
</comment>
<evidence type="ECO:0000256" key="11">
    <source>
        <dbReference type="SAM" id="Phobius"/>
    </source>
</evidence>
<feature type="compositionally biased region" description="Basic and acidic residues" evidence="10">
    <location>
        <begin position="296"/>
        <end position="308"/>
    </location>
</feature>
<dbReference type="NCBIfam" id="TIGR00861">
    <property type="entry name" value="MIP"/>
    <property type="match status" value="1"/>
</dbReference>
<evidence type="ECO:0000256" key="5">
    <source>
        <dbReference type="ARBA" id="ARBA00022737"/>
    </source>
</evidence>
<dbReference type="KEGG" id="gtr:GLOTRDRAFT_43883"/>
<dbReference type="Pfam" id="PF00230">
    <property type="entry name" value="MIP"/>
    <property type="match status" value="1"/>
</dbReference>
<feature type="region of interest" description="Disordered" evidence="10">
    <location>
        <begin position="296"/>
        <end position="329"/>
    </location>
</feature>
<sequence length="329" mass="35670">MSNRWAYVRWKLREPFAEWLGMLVLILIGIGATCQTKISEGTYGNYTNLMFAWGYAVTLAIYISGGVSGGHINPVITICLAMFRGFPWRMVPRYILAQIFGAFCGAAILYGNYKVALEKYDPEMKLYGTNASAPLFITMPSQEFGDGMVLMIDLYREVIATGILHVVVLALGDENNAPPGAGLGAFITGLTIIALGMSQGWISGYAINPARDLGPRIFLWFMGYGAVVWHHDSWWWLNGAILSTFAGGILGCLLYDVFIFGGDVSFVNFPAWRLREVTGVAGVHRMVKAGVRKRREEEAWESRVEKGGAGEGKQGNGGGGGGGKGEGGA</sequence>
<keyword evidence="5" id="KW-0677">Repeat</keyword>
<dbReference type="STRING" id="670483.S7RMT6"/>
<dbReference type="Gene3D" id="1.20.1080.10">
    <property type="entry name" value="Glycerol uptake facilitator protein"/>
    <property type="match status" value="1"/>
</dbReference>
<reference evidence="12 13" key="1">
    <citation type="journal article" date="2012" name="Science">
        <title>The Paleozoic origin of enzymatic lignin decomposition reconstructed from 31 fungal genomes.</title>
        <authorList>
            <person name="Floudas D."/>
            <person name="Binder M."/>
            <person name="Riley R."/>
            <person name="Barry K."/>
            <person name="Blanchette R.A."/>
            <person name="Henrissat B."/>
            <person name="Martinez A.T."/>
            <person name="Otillar R."/>
            <person name="Spatafora J.W."/>
            <person name="Yadav J.S."/>
            <person name="Aerts A."/>
            <person name="Benoit I."/>
            <person name="Boyd A."/>
            <person name="Carlson A."/>
            <person name="Copeland A."/>
            <person name="Coutinho P.M."/>
            <person name="de Vries R.P."/>
            <person name="Ferreira P."/>
            <person name="Findley K."/>
            <person name="Foster B."/>
            <person name="Gaskell J."/>
            <person name="Glotzer D."/>
            <person name="Gorecki P."/>
            <person name="Heitman J."/>
            <person name="Hesse C."/>
            <person name="Hori C."/>
            <person name="Igarashi K."/>
            <person name="Jurgens J.A."/>
            <person name="Kallen N."/>
            <person name="Kersten P."/>
            <person name="Kohler A."/>
            <person name="Kuees U."/>
            <person name="Kumar T.K.A."/>
            <person name="Kuo A."/>
            <person name="LaButti K."/>
            <person name="Larrondo L.F."/>
            <person name="Lindquist E."/>
            <person name="Ling A."/>
            <person name="Lombard V."/>
            <person name="Lucas S."/>
            <person name="Lundell T."/>
            <person name="Martin R."/>
            <person name="McLaughlin D.J."/>
            <person name="Morgenstern I."/>
            <person name="Morin E."/>
            <person name="Murat C."/>
            <person name="Nagy L.G."/>
            <person name="Nolan M."/>
            <person name="Ohm R.A."/>
            <person name="Patyshakuliyeva A."/>
            <person name="Rokas A."/>
            <person name="Ruiz-Duenas F.J."/>
            <person name="Sabat G."/>
            <person name="Salamov A."/>
            <person name="Samejima M."/>
            <person name="Schmutz J."/>
            <person name="Slot J.C."/>
            <person name="St John F."/>
            <person name="Stenlid J."/>
            <person name="Sun H."/>
            <person name="Sun S."/>
            <person name="Syed K."/>
            <person name="Tsang A."/>
            <person name="Wiebenga A."/>
            <person name="Young D."/>
            <person name="Pisabarro A."/>
            <person name="Eastwood D.C."/>
            <person name="Martin F."/>
            <person name="Cullen D."/>
            <person name="Grigoriev I.V."/>
            <person name="Hibbett D.S."/>
        </authorList>
    </citation>
    <scope>NUCLEOTIDE SEQUENCE [LARGE SCALE GENOMIC DNA]</scope>
    <source>
        <strain evidence="12 13">ATCC 11539</strain>
    </source>
</reference>
<evidence type="ECO:0000313" key="13">
    <source>
        <dbReference type="Proteomes" id="UP000030669"/>
    </source>
</evidence>
<evidence type="ECO:0000256" key="10">
    <source>
        <dbReference type="SAM" id="MobiDB-lite"/>
    </source>
</evidence>
<dbReference type="InterPro" id="IPR023271">
    <property type="entry name" value="Aquaporin-like"/>
</dbReference>
<gene>
    <name evidence="12" type="ORF">GLOTRDRAFT_43883</name>
</gene>
<dbReference type="OrthoDB" id="3222at2759"/>
<dbReference type="OMA" id="YPPRRRK"/>
<dbReference type="AlphaFoldDB" id="S7RMT6"/>
<dbReference type="PANTHER" id="PTHR43829">
    <property type="entry name" value="AQUAPORIN OR AQUAGLYCEROPORIN RELATED"/>
    <property type="match status" value="1"/>
</dbReference>
<evidence type="ECO:0000256" key="9">
    <source>
        <dbReference type="RuleBase" id="RU000477"/>
    </source>
</evidence>
<dbReference type="CDD" id="cd00333">
    <property type="entry name" value="MIP"/>
    <property type="match status" value="1"/>
</dbReference>
<keyword evidence="13" id="KW-1185">Reference proteome</keyword>
<feature type="transmembrane region" description="Helical" evidence="11">
    <location>
        <begin position="50"/>
        <end position="83"/>
    </location>
</feature>
<dbReference type="SUPFAM" id="SSF81338">
    <property type="entry name" value="Aquaporin-like"/>
    <property type="match status" value="1"/>
</dbReference>
<feature type="transmembrane region" description="Helical" evidence="11">
    <location>
        <begin position="181"/>
        <end position="201"/>
    </location>
</feature>
<dbReference type="eggNOG" id="KOG0224">
    <property type="taxonomic scope" value="Eukaryota"/>
</dbReference>
<dbReference type="PRINTS" id="PR00783">
    <property type="entry name" value="MINTRINSICP"/>
</dbReference>
<dbReference type="PANTHER" id="PTHR43829:SF9">
    <property type="entry name" value="AQUAPORIN-9"/>
    <property type="match status" value="1"/>
</dbReference>
<dbReference type="GO" id="GO:0005886">
    <property type="term" value="C:plasma membrane"/>
    <property type="evidence" value="ECO:0007669"/>
    <property type="project" value="TreeGrafter"/>
</dbReference>
<keyword evidence="3 9" id="KW-0813">Transport</keyword>
<comment type="catalytic activity">
    <reaction evidence="8">
        <text>H2O(in) = H2O(out)</text>
        <dbReference type="Rhea" id="RHEA:29667"/>
        <dbReference type="ChEBI" id="CHEBI:15377"/>
    </reaction>
</comment>
<feature type="transmembrane region" description="Helical" evidence="11">
    <location>
        <begin position="235"/>
        <end position="255"/>
    </location>
</feature>
<evidence type="ECO:0000256" key="3">
    <source>
        <dbReference type="ARBA" id="ARBA00022448"/>
    </source>
</evidence>